<dbReference type="RefSeq" id="WP_235049756.1">
    <property type="nucleotide sequence ID" value="NZ_JAKFHA010000001.1"/>
</dbReference>
<dbReference type="EMBL" id="JAKFHA010000001">
    <property type="protein sequence ID" value="MCF2525727.1"/>
    <property type="molecule type" value="Genomic_DNA"/>
</dbReference>
<dbReference type="Proteomes" id="UP001165378">
    <property type="component" value="Unassembled WGS sequence"/>
</dbReference>
<comment type="caution">
    <text evidence="2">The sequence shown here is derived from an EMBL/GenBank/DDBJ whole genome shotgun (WGS) entry which is preliminary data.</text>
</comment>
<accession>A0AA41PUB3</accession>
<proteinExistence type="predicted"/>
<evidence type="ECO:0000313" key="3">
    <source>
        <dbReference type="Proteomes" id="UP001165378"/>
    </source>
</evidence>
<evidence type="ECO:0008006" key="4">
    <source>
        <dbReference type="Google" id="ProtNLM"/>
    </source>
</evidence>
<sequence length="301" mass="32120">MTHLPWPDPESGLLPPGRHTASLAEMHAVFVAGPSDAGTGAGSDAASGAERPVREELWDEWQRHIRLVAAEIGGISRVWIGGSFTTGAPEPHDVDVTYLIAAGTFDRLGPGQVAALYDLTDKDWCVHHGMRVDAYAIREPAPRGTWRGRDFLAARATRESFMDLGMYDEVWQAARSSGPSGTARPRRGYVEIRIDTGFDTVMDTGIDAGVVAAAGPAAGGTAEAAVGQAGPDKHAEEDQHAMEAAEAVRAWLREARARHAPNTDPPVTPQDFTAAQRRRILSGLGIRRAEPPRSSLPPAGS</sequence>
<name>A0AA41PUB3_9ACTN</name>
<dbReference type="InterPro" id="IPR053860">
    <property type="entry name" value="DUF6932"/>
</dbReference>
<reference evidence="2" key="1">
    <citation type="submission" date="2022-01" db="EMBL/GenBank/DDBJ databases">
        <title>Genome-Based Taxonomic Classification of the Phylum Actinobacteria.</title>
        <authorList>
            <person name="Gao Y."/>
        </authorList>
    </citation>
    <scope>NUCLEOTIDE SEQUENCE</scope>
    <source>
        <strain evidence="2">KLBMP 8922</strain>
    </source>
</reference>
<feature type="region of interest" description="Disordered" evidence="1">
    <location>
        <begin position="258"/>
        <end position="301"/>
    </location>
</feature>
<gene>
    <name evidence="2" type="ORF">LZ495_00600</name>
</gene>
<keyword evidence="3" id="KW-1185">Reference proteome</keyword>
<protein>
    <recommendedName>
        <fullName evidence="4">Nucleotidyltransferase domain-containing protein</fullName>
    </recommendedName>
</protein>
<organism evidence="2 3">
    <name type="scientific">Yinghuangia soli</name>
    <dbReference type="NCBI Taxonomy" id="2908204"/>
    <lineage>
        <taxon>Bacteria</taxon>
        <taxon>Bacillati</taxon>
        <taxon>Actinomycetota</taxon>
        <taxon>Actinomycetes</taxon>
        <taxon>Kitasatosporales</taxon>
        <taxon>Streptomycetaceae</taxon>
        <taxon>Yinghuangia</taxon>
    </lineage>
</organism>
<evidence type="ECO:0000256" key="1">
    <source>
        <dbReference type="SAM" id="MobiDB-lite"/>
    </source>
</evidence>
<dbReference type="Pfam" id="PF22014">
    <property type="entry name" value="DUF6932"/>
    <property type="match status" value="1"/>
</dbReference>
<evidence type="ECO:0000313" key="2">
    <source>
        <dbReference type="EMBL" id="MCF2525727.1"/>
    </source>
</evidence>
<dbReference type="AlphaFoldDB" id="A0AA41PUB3"/>